<sequence length="163" mass="18922">MVSKDTTSNLVIDTPLNPILALSLFLTEQQPTVYDHSHHQDPTIVALYKISLSAMAVELPFESNFITTMKTACTTNEKLFRKLEDYRIECNTMLKRRYSYDDDDTTSEDLEYPDKLPMKGRAITRNGTRSEEDYNFIVDFKKEIKGRMNWAVCLQLGYNKNVF</sequence>
<proteinExistence type="predicted"/>
<keyword evidence="2" id="KW-1185">Reference proteome</keyword>
<name>A0ABR3AT32_PHYBL</name>
<evidence type="ECO:0000313" key="2">
    <source>
        <dbReference type="Proteomes" id="UP001448207"/>
    </source>
</evidence>
<accession>A0ABR3AT32</accession>
<protein>
    <submittedName>
        <fullName evidence="1">Uncharacterized protein</fullName>
    </submittedName>
</protein>
<gene>
    <name evidence="1" type="ORF">J3Q64DRAFT_1810473</name>
</gene>
<dbReference type="EMBL" id="JBCLYO010000018">
    <property type="protein sequence ID" value="KAL0081213.1"/>
    <property type="molecule type" value="Genomic_DNA"/>
</dbReference>
<evidence type="ECO:0000313" key="1">
    <source>
        <dbReference type="EMBL" id="KAL0081213.1"/>
    </source>
</evidence>
<comment type="caution">
    <text evidence="1">The sequence shown here is derived from an EMBL/GenBank/DDBJ whole genome shotgun (WGS) entry which is preliminary data.</text>
</comment>
<dbReference type="Proteomes" id="UP001448207">
    <property type="component" value="Unassembled WGS sequence"/>
</dbReference>
<reference evidence="1 2" key="1">
    <citation type="submission" date="2024-04" db="EMBL/GenBank/DDBJ databases">
        <title>Symmetric and asymmetric DNA N6-adenine methylation regulates different biological responses in Mucorales.</title>
        <authorList>
            <consortium name="Lawrence Berkeley National Laboratory"/>
            <person name="Lax C."/>
            <person name="Mondo S.J."/>
            <person name="Osorio-Concepcion M."/>
            <person name="Muszewska A."/>
            <person name="Corrochano-Luque M."/>
            <person name="Gutierrez G."/>
            <person name="Riley R."/>
            <person name="Lipzen A."/>
            <person name="Guo J."/>
            <person name="Hundley H."/>
            <person name="Amirebrahimi M."/>
            <person name="Ng V."/>
            <person name="Lorenzo-Gutierrez D."/>
            <person name="Binder U."/>
            <person name="Yang J."/>
            <person name="Song Y."/>
            <person name="Canovas D."/>
            <person name="Navarro E."/>
            <person name="Freitag M."/>
            <person name="Gabaldon T."/>
            <person name="Grigoriev I.V."/>
            <person name="Corrochano L.M."/>
            <person name="Nicolas F.E."/>
            <person name="Garre V."/>
        </authorList>
    </citation>
    <scope>NUCLEOTIDE SEQUENCE [LARGE SCALE GENOMIC DNA]</scope>
    <source>
        <strain evidence="1 2">L51</strain>
    </source>
</reference>
<organism evidence="1 2">
    <name type="scientific">Phycomyces blakesleeanus</name>
    <dbReference type="NCBI Taxonomy" id="4837"/>
    <lineage>
        <taxon>Eukaryota</taxon>
        <taxon>Fungi</taxon>
        <taxon>Fungi incertae sedis</taxon>
        <taxon>Mucoromycota</taxon>
        <taxon>Mucoromycotina</taxon>
        <taxon>Mucoromycetes</taxon>
        <taxon>Mucorales</taxon>
        <taxon>Phycomycetaceae</taxon>
        <taxon>Phycomyces</taxon>
    </lineage>
</organism>